<dbReference type="Gene3D" id="3.40.50.450">
    <property type="match status" value="1"/>
</dbReference>
<dbReference type="Proteomes" id="UP000203902">
    <property type="component" value="Segment"/>
</dbReference>
<dbReference type="KEGG" id="vg:30308214"/>
<organism evidence="1 2">
    <name type="scientific">Synechococcus phage S-CAM7</name>
    <dbReference type="NCBI Taxonomy" id="1883368"/>
    <lineage>
        <taxon>Viruses</taxon>
        <taxon>Duplodnaviria</taxon>
        <taxon>Heunggongvirae</taxon>
        <taxon>Uroviricota</taxon>
        <taxon>Caudoviricetes</taxon>
        <taxon>Pantevenvirales</taxon>
        <taxon>Kyanoviridae</taxon>
        <taxon>Mazuvirus</taxon>
        <taxon>Mazuvirus scam7</taxon>
    </lineage>
</organism>
<dbReference type="InterPro" id="IPR031100">
    <property type="entry name" value="LOG_fam"/>
</dbReference>
<keyword evidence="2" id="KW-1185">Reference proteome</keyword>
<evidence type="ECO:0000313" key="1">
    <source>
        <dbReference type="EMBL" id="AOV62084.1"/>
    </source>
</evidence>
<gene>
    <name evidence="1" type="ORF">C490910_160</name>
</gene>
<dbReference type="SUPFAM" id="SSF102405">
    <property type="entry name" value="MCP/YpsA-like"/>
    <property type="match status" value="1"/>
</dbReference>
<reference evidence="1 2" key="1">
    <citation type="journal article" date="2016" name="Virology">
        <title>The genomic content and context of auxiliary metabolic genes in marine cyanomyoviruses.</title>
        <authorList>
            <person name="Crummett L.T."/>
            <person name="Puxty R.J."/>
            <person name="Weihe C."/>
            <person name="Marston M.F."/>
            <person name="Martiny J.B."/>
        </authorList>
    </citation>
    <scope>NUCLEOTIDE SEQUENCE [LARGE SCALE GENOMIC DNA]</scope>
    <source>
        <strain evidence="1">0910CC49</strain>
    </source>
</reference>
<dbReference type="GO" id="GO:0016787">
    <property type="term" value="F:hydrolase activity"/>
    <property type="evidence" value="ECO:0007669"/>
    <property type="project" value="InterPro"/>
</dbReference>
<dbReference type="RefSeq" id="YP_009323093.1">
    <property type="nucleotide sequence ID" value="NC_031927.1"/>
</dbReference>
<dbReference type="OrthoDB" id="36400at10239"/>
<dbReference type="GO" id="GO:0009691">
    <property type="term" value="P:cytokinin biosynthetic process"/>
    <property type="evidence" value="ECO:0007669"/>
    <property type="project" value="InterPro"/>
</dbReference>
<dbReference type="GeneID" id="30308214"/>
<accession>A0A1D8KU27</accession>
<dbReference type="InterPro" id="IPR052341">
    <property type="entry name" value="LOG_family_nucleotidases"/>
</dbReference>
<dbReference type="PANTHER" id="PTHR43393:SF3">
    <property type="entry name" value="LYSINE DECARBOXYLASE-LIKE PROTEIN"/>
    <property type="match status" value="1"/>
</dbReference>
<evidence type="ECO:0008006" key="3">
    <source>
        <dbReference type="Google" id="ProtNLM"/>
    </source>
</evidence>
<protein>
    <recommendedName>
        <fullName evidence="3">LOG family protein</fullName>
    </recommendedName>
</protein>
<dbReference type="EMBL" id="KU686212">
    <property type="protein sequence ID" value="AOV62084.1"/>
    <property type="molecule type" value="Genomic_DNA"/>
</dbReference>
<evidence type="ECO:0000313" key="2">
    <source>
        <dbReference type="Proteomes" id="UP000203902"/>
    </source>
</evidence>
<dbReference type="InterPro" id="IPR005269">
    <property type="entry name" value="LOG"/>
</dbReference>
<dbReference type="PANTHER" id="PTHR43393">
    <property type="entry name" value="CYTOKININ RIBOSIDE 5'-MONOPHOSPHATE PHOSPHORIBOHYDROLASE"/>
    <property type="match status" value="1"/>
</dbReference>
<sequence>MKKVAIFGSSRTDPDSKLYAAVERLGKRCAQSGWTVVTGGGPGTMEAANKGAASVDLTRSEAEAIYLPFEEAVNQYVYDYTKHDDFFTRLDTFSNCDAFIVTPGGIGTLLEMAMIYQLVQVNHIEQKPIICVGRMWRTLKDWLEEEMVENGFLSNKEMDYIHYVDRFGEATALLNYLHAGPLEPTEKDYSTVVRNEEPTSSEIDKLMKESGMSWYESREYLRDLSYRGEHLNKPNNQSWGDFWKSY</sequence>
<dbReference type="Pfam" id="PF03641">
    <property type="entry name" value="Lysine_decarbox"/>
    <property type="match status" value="1"/>
</dbReference>
<dbReference type="NCBIfam" id="TIGR00730">
    <property type="entry name" value="Rossman fold protein, TIGR00730 family"/>
    <property type="match status" value="1"/>
</dbReference>
<name>A0A1D8KU27_9CAUD</name>
<proteinExistence type="predicted"/>